<dbReference type="InterPro" id="IPR036812">
    <property type="entry name" value="NAD(P)_OxRdtase_dom_sf"/>
</dbReference>
<dbReference type="PANTHER" id="PTHR11732">
    <property type="entry name" value="ALDO/KETO REDUCTASE"/>
    <property type="match status" value="1"/>
</dbReference>
<keyword evidence="2" id="KW-0521">NADP</keyword>
<dbReference type="EMBL" id="JBEDNZ010000022">
    <property type="protein sequence ID" value="KAL0818156.1"/>
    <property type="molecule type" value="Genomic_DNA"/>
</dbReference>
<dbReference type="GO" id="GO:0016491">
    <property type="term" value="F:oxidoreductase activity"/>
    <property type="evidence" value="ECO:0007669"/>
    <property type="project" value="UniProtKB-KW"/>
</dbReference>
<dbReference type="PRINTS" id="PR00069">
    <property type="entry name" value="ALDKETRDTASE"/>
</dbReference>
<protein>
    <recommendedName>
        <fullName evidence="7">NADP-dependent oxidoreductase domain-containing protein</fullName>
    </recommendedName>
</protein>
<evidence type="ECO:0000313" key="9">
    <source>
        <dbReference type="Proteomes" id="UP001549921"/>
    </source>
</evidence>
<feature type="domain" description="NADP-dependent oxidoreductase" evidence="7">
    <location>
        <begin position="24"/>
        <end position="290"/>
    </location>
</feature>
<evidence type="ECO:0000256" key="1">
    <source>
        <dbReference type="ARBA" id="ARBA00007905"/>
    </source>
</evidence>
<evidence type="ECO:0000256" key="4">
    <source>
        <dbReference type="PIRSR" id="PIRSR000097-1"/>
    </source>
</evidence>
<reference evidence="8 9" key="1">
    <citation type="submission" date="2024-06" db="EMBL/GenBank/DDBJ databases">
        <title>A chromosome-level genome assembly of beet webworm, Loxostege sticticalis.</title>
        <authorList>
            <person name="Zhang Y."/>
        </authorList>
    </citation>
    <scope>NUCLEOTIDE SEQUENCE [LARGE SCALE GENOMIC DNA]</scope>
    <source>
        <strain evidence="8">AQ028</strain>
        <tissue evidence="8">Male pupae</tissue>
    </source>
</reference>
<dbReference type="InterPro" id="IPR023210">
    <property type="entry name" value="NADP_OxRdtase_dom"/>
</dbReference>
<sequence length="309" mass="34957">MCSKMVVQVSLVKLSSGYEMPMLGLGTYARKADPGQFRQAVEWAIDAGYRHIDTASCYKNEEEIGEGIANKIKQGVVNRQDLFVTTKLWNDCHAEAEVIPALKKSLEKLKLDYIDLYLIHWPVSVNGKGEDTGIDHVETWRGMEEAVKLGLTRSIGVSNFNEEQLERLYKSANIKPVVNQFEINPTLTQHKLVNFCKDHSIVPVAYTPLGLISEARPEFIGKDVIKTDPKLGELAQKYGKTRAQIALRYLIQRGIPALPKSFTKTRIEENLNIFDFELTNTEMDIVDSYNIDHRCVPGTVFANCKNYPF</sequence>
<dbReference type="PROSITE" id="PS00062">
    <property type="entry name" value="ALDOKETO_REDUCTASE_2"/>
    <property type="match status" value="1"/>
</dbReference>
<evidence type="ECO:0000259" key="7">
    <source>
        <dbReference type="Pfam" id="PF00248"/>
    </source>
</evidence>
<comment type="similarity">
    <text evidence="1">Belongs to the aldo/keto reductase family.</text>
</comment>
<dbReference type="PROSITE" id="PS00798">
    <property type="entry name" value="ALDOKETO_REDUCTASE_1"/>
    <property type="match status" value="1"/>
</dbReference>
<evidence type="ECO:0000256" key="5">
    <source>
        <dbReference type="PIRSR" id="PIRSR000097-2"/>
    </source>
</evidence>
<accession>A0ABD0SE92</accession>
<dbReference type="PROSITE" id="PS00063">
    <property type="entry name" value="ALDOKETO_REDUCTASE_3"/>
    <property type="match status" value="1"/>
</dbReference>
<dbReference type="FunFam" id="3.20.20.100:FF:000006">
    <property type="entry name" value="Aldo-keto reductase family 1 member A1"/>
    <property type="match status" value="1"/>
</dbReference>
<evidence type="ECO:0000256" key="6">
    <source>
        <dbReference type="PIRSR" id="PIRSR000097-3"/>
    </source>
</evidence>
<feature type="site" description="Lowers pKa of active site Tyr" evidence="6">
    <location>
        <position position="87"/>
    </location>
</feature>
<proteinExistence type="inferred from homology"/>
<comment type="caution">
    <text evidence="8">The sequence shown here is derived from an EMBL/GenBank/DDBJ whole genome shotgun (WGS) entry which is preliminary data.</text>
</comment>
<dbReference type="AlphaFoldDB" id="A0ABD0SE92"/>
<dbReference type="InterPro" id="IPR018170">
    <property type="entry name" value="Aldo/ket_reductase_CS"/>
</dbReference>
<evidence type="ECO:0000256" key="2">
    <source>
        <dbReference type="ARBA" id="ARBA00022857"/>
    </source>
</evidence>
<dbReference type="PIRSF" id="PIRSF000097">
    <property type="entry name" value="AKR"/>
    <property type="match status" value="1"/>
</dbReference>
<gene>
    <name evidence="8" type="ORF">ABMA28_008675</name>
</gene>
<keyword evidence="3" id="KW-0560">Oxidoreductase</keyword>
<name>A0ABD0SE92_LOXSC</name>
<dbReference type="InterPro" id="IPR020471">
    <property type="entry name" value="AKR"/>
</dbReference>
<organism evidence="8 9">
    <name type="scientific">Loxostege sticticalis</name>
    <name type="common">Beet webworm moth</name>
    <dbReference type="NCBI Taxonomy" id="481309"/>
    <lineage>
        <taxon>Eukaryota</taxon>
        <taxon>Metazoa</taxon>
        <taxon>Ecdysozoa</taxon>
        <taxon>Arthropoda</taxon>
        <taxon>Hexapoda</taxon>
        <taxon>Insecta</taxon>
        <taxon>Pterygota</taxon>
        <taxon>Neoptera</taxon>
        <taxon>Endopterygota</taxon>
        <taxon>Lepidoptera</taxon>
        <taxon>Glossata</taxon>
        <taxon>Ditrysia</taxon>
        <taxon>Pyraloidea</taxon>
        <taxon>Crambidae</taxon>
        <taxon>Pyraustinae</taxon>
        <taxon>Loxostege</taxon>
    </lineage>
</organism>
<evidence type="ECO:0000256" key="3">
    <source>
        <dbReference type="ARBA" id="ARBA00023002"/>
    </source>
</evidence>
<dbReference type="Gene3D" id="3.20.20.100">
    <property type="entry name" value="NADP-dependent oxidoreductase domain"/>
    <property type="match status" value="1"/>
</dbReference>
<dbReference type="Proteomes" id="UP001549921">
    <property type="component" value="Unassembled WGS sequence"/>
</dbReference>
<dbReference type="SUPFAM" id="SSF51430">
    <property type="entry name" value="NAD(P)-linked oxidoreductase"/>
    <property type="match status" value="1"/>
</dbReference>
<feature type="binding site" evidence="5">
    <location>
        <position position="120"/>
    </location>
    <ligand>
        <name>substrate</name>
    </ligand>
</feature>
<evidence type="ECO:0000313" key="8">
    <source>
        <dbReference type="EMBL" id="KAL0818156.1"/>
    </source>
</evidence>
<dbReference type="Pfam" id="PF00248">
    <property type="entry name" value="Aldo_ket_red"/>
    <property type="match status" value="1"/>
</dbReference>
<feature type="active site" description="Proton donor" evidence="4">
    <location>
        <position position="58"/>
    </location>
</feature>